<dbReference type="CDD" id="cd07043">
    <property type="entry name" value="STAS_anti-anti-sigma_factors"/>
    <property type="match status" value="1"/>
</dbReference>
<dbReference type="InterPro" id="IPR058548">
    <property type="entry name" value="MlaB-like_STAS"/>
</dbReference>
<feature type="non-terminal residue" evidence="2">
    <location>
        <position position="1"/>
    </location>
</feature>
<dbReference type="PROSITE" id="PS50801">
    <property type="entry name" value="STAS"/>
    <property type="match status" value="1"/>
</dbReference>
<dbReference type="InterPro" id="IPR036513">
    <property type="entry name" value="STAS_dom_sf"/>
</dbReference>
<reference evidence="2 3" key="1">
    <citation type="submission" date="2020-03" db="EMBL/GenBank/DDBJ databases">
        <title>Two novel Motilibacter sp.</title>
        <authorList>
            <person name="Liu S."/>
        </authorList>
    </citation>
    <scope>NUCLEOTIDE SEQUENCE [LARGE SCALE GENOMIC DNA]</scope>
    <source>
        <strain evidence="2 3">E257</strain>
    </source>
</reference>
<feature type="domain" description="STAS" evidence="1">
    <location>
        <begin position="1"/>
        <end position="101"/>
    </location>
</feature>
<dbReference type="EMBL" id="JAANNP010000266">
    <property type="protein sequence ID" value="NHC16649.1"/>
    <property type="molecule type" value="Genomic_DNA"/>
</dbReference>
<evidence type="ECO:0000259" key="1">
    <source>
        <dbReference type="PROSITE" id="PS50801"/>
    </source>
</evidence>
<accession>A0ABX0H4H0</accession>
<name>A0ABX0H4H0_9ACTN</name>
<comment type="caution">
    <text evidence="2">The sequence shown here is derived from an EMBL/GenBank/DDBJ whole genome shotgun (WGS) entry which is preliminary data.</text>
</comment>
<dbReference type="InterPro" id="IPR002645">
    <property type="entry name" value="STAS_dom"/>
</dbReference>
<dbReference type="Pfam" id="PF13466">
    <property type="entry name" value="STAS_2"/>
    <property type="match status" value="1"/>
</dbReference>
<protein>
    <submittedName>
        <fullName evidence="2">STAS domain-containing protein</fullName>
    </submittedName>
</protein>
<keyword evidence="3" id="KW-1185">Reference proteome</keyword>
<dbReference type="SUPFAM" id="SSF52091">
    <property type="entry name" value="SpoIIaa-like"/>
    <property type="match status" value="1"/>
</dbReference>
<proteinExistence type="predicted"/>
<organism evidence="2 3">
    <name type="scientific">Motilibacter deserti</name>
    <dbReference type="NCBI Taxonomy" id="2714956"/>
    <lineage>
        <taxon>Bacteria</taxon>
        <taxon>Bacillati</taxon>
        <taxon>Actinomycetota</taxon>
        <taxon>Actinomycetes</taxon>
        <taxon>Motilibacterales</taxon>
        <taxon>Motilibacteraceae</taxon>
        <taxon>Motilibacter</taxon>
    </lineage>
</organism>
<dbReference type="Gene3D" id="3.30.750.24">
    <property type="entry name" value="STAS domain"/>
    <property type="match status" value="1"/>
</dbReference>
<gene>
    <name evidence="2" type="ORF">G9H71_22985</name>
</gene>
<evidence type="ECO:0000313" key="3">
    <source>
        <dbReference type="Proteomes" id="UP000800981"/>
    </source>
</evidence>
<dbReference type="Proteomes" id="UP000800981">
    <property type="component" value="Unassembled WGS sequence"/>
</dbReference>
<dbReference type="RefSeq" id="WP_166285042.1">
    <property type="nucleotide sequence ID" value="NZ_JAANNP010000266.1"/>
</dbReference>
<sequence>GTARLSVVGELDGTARDRLTEVAEALASETVLGVELDLRGVTAIDAAGVAWLLRLQRAAWGRCRRPRLVDPSPQVKCALAGLGMRGLVDRPPRAAGGCPPV</sequence>
<evidence type="ECO:0000313" key="2">
    <source>
        <dbReference type="EMBL" id="NHC16649.1"/>
    </source>
</evidence>